<gene>
    <name evidence="1" type="ORF">V6W77_02235</name>
</gene>
<proteinExistence type="predicted"/>
<keyword evidence="2" id="KW-1185">Reference proteome</keyword>
<dbReference type="EMBL" id="JBAJJM010000002">
    <property type="protein sequence ID" value="MEG9475090.1"/>
    <property type="molecule type" value="Genomic_DNA"/>
</dbReference>
<organism evidence="1 2">
    <name type="scientific">Mannheimia indoligenes</name>
    <dbReference type="NCBI Taxonomy" id="3103145"/>
    <lineage>
        <taxon>Bacteria</taxon>
        <taxon>Pseudomonadati</taxon>
        <taxon>Pseudomonadota</taxon>
        <taxon>Gammaproteobacteria</taxon>
        <taxon>Pasteurellales</taxon>
        <taxon>Pasteurellaceae</taxon>
        <taxon>Mannheimia</taxon>
    </lineage>
</organism>
<reference evidence="1" key="1">
    <citation type="submission" date="2023-12" db="EMBL/GenBank/DDBJ databases">
        <title>Mannheima indologenes sp. nov. proposed for Clade V organisms of Mannheimia.</title>
        <authorList>
            <person name="Christensen H."/>
        </authorList>
    </citation>
    <scope>NUCLEOTIDE SEQUENCE</scope>
    <source>
        <strain evidence="1">M14.4</strain>
    </source>
</reference>
<accession>A0ABU7ZC88</accession>
<evidence type="ECO:0000313" key="1">
    <source>
        <dbReference type="EMBL" id="MEG9475090.1"/>
    </source>
</evidence>
<protein>
    <submittedName>
        <fullName evidence="1">Uncharacterized protein</fullName>
    </submittedName>
</protein>
<dbReference type="RefSeq" id="WP_283386145.1">
    <property type="nucleotide sequence ID" value="NZ_JBAJJI010000002.1"/>
</dbReference>
<dbReference type="Proteomes" id="UP001432017">
    <property type="component" value="Unassembled WGS sequence"/>
</dbReference>
<evidence type="ECO:0000313" key="2">
    <source>
        <dbReference type="Proteomes" id="UP001432017"/>
    </source>
</evidence>
<comment type="caution">
    <text evidence="1">The sequence shown here is derived from an EMBL/GenBank/DDBJ whole genome shotgun (WGS) entry which is preliminary data.</text>
</comment>
<name>A0ABU7ZC88_9PAST</name>
<sequence length="41" mass="4988">MCLDKKLLHISQKIYQDKQAYLVEIEKTMNDYADLVKHYEK</sequence>